<evidence type="ECO:0000313" key="4">
    <source>
        <dbReference type="Proteomes" id="UP000672032"/>
    </source>
</evidence>
<gene>
    <name evidence="3" type="ORF">DSL72_000525</name>
</gene>
<dbReference type="Gene3D" id="3.90.70.80">
    <property type="match status" value="1"/>
</dbReference>
<feature type="compositionally biased region" description="Basic and acidic residues" evidence="1">
    <location>
        <begin position="38"/>
        <end position="58"/>
    </location>
</feature>
<organism evidence="3 4">
    <name type="scientific">Monilinia vaccinii-corymbosi</name>
    <dbReference type="NCBI Taxonomy" id="61207"/>
    <lineage>
        <taxon>Eukaryota</taxon>
        <taxon>Fungi</taxon>
        <taxon>Dikarya</taxon>
        <taxon>Ascomycota</taxon>
        <taxon>Pezizomycotina</taxon>
        <taxon>Leotiomycetes</taxon>
        <taxon>Helotiales</taxon>
        <taxon>Sclerotiniaceae</taxon>
        <taxon>Monilinia</taxon>
    </lineage>
</organism>
<feature type="compositionally biased region" description="Pro residues" evidence="1">
    <location>
        <begin position="80"/>
        <end position="94"/>
    </location>
</feature>
<protein>
    <recommendedName>
        <fullName evidence="2">OTU domain-containing protein</fullName>
    </recommendedName>
</protein>
<sequence>MDQSRSSRALARNPSINVPRPRFRRPSRTQPINWIARTGRERRARSPSDEPITKPREWLSEDKLKAPWWIIHPEWRPSKPLGPPPPPPVTPPAPARITKITLPANWRNKEEKEDELEDVQKKRGRPREEEKDYDEDNREKKRKVDEGKRKEVPKPLNQPHALPAQQQAILPLSPQDVRAPRVKTPDTDEIRKKVPGPGNFEYRWRNNPEADGDKKIRNSIAAIGELPEVKAMPLQKSEGHRTKKNFKYMGDHSFYSMPVPNDGNCFFGAVSMALYATTKFWHLVKYEHLYFFRYVLTHPAHPRYDFYWNLNSIRGSNNRNMWQQLSIPHAWQTSELFSVTADIYNLFIILYEQQPRPADQTQSQKQQDHQTIGLYGQYNATHVFFHLLNRNHYQALVPHANPEVQFPLPDGAAIDPRPGRVRHKPFGGAGRPILPPPIAQPVIPTPNALDLARVLGYNDAGGALDLDLMTRWIREEREMAERENDPTSLKWWLEGERGGKKKAPLAGPSKAPFKKVAAEAVEIPDSD</sequence>
<keyword evidence="4" id="KW-1185">Reference proteome</keyword>
<dbReference type="EMBL" id="CP063406">
    <property type="protein sequence ID" value="QSZ30965.1"/>
    <property type="molecule type" value="Genomic_DNA"/>
</dbReference>
<dbReference type="CDD" id="cd22744">
    <property type="entry name" value="OTU"/>
    <property type="match status" value="1"/>
</dbReference>
<evidence type="ECO:0000259" key="2">
    <source>
        <dbReference type="PROSITE" id="PS50802"/>
    </source>
</evidence>
<feature type="compositionally biased region" description="Basic and acidic residues" evidence="1">
    <location>
        <begin position="183"/>
        <end position="192"/>
    </location>
</feature>
<feature type="region of interest" description="Disordered" evidence="1">
    <location>
        <begin position="74"/>
        <end position="211"/>
    </location>
</feature>
<dbReference type="PROSITE" id="PS50802">
    <property type="entry name" value="OTU"/>
    <property type="match status" value="1"/>
</dbReference>
<proteinExistence type="predicted"/>
<feature type="compositionally biased region" description="Basic and acidic residues" evidence="1">
    <location>
        <begin position="118"/>
        <end position="130"/>
    </location>
</feature>
<feature type="compositionally biased region" description="Basic and acidic residues" evidence="1">
    <location>
        <begin position="202"/>
        <end position="211"/>
    </location>
</feature>
<evidence type="ECO:0000256" key="1">
    <source>
        <dbReference type="SAM" id="MobiDB-lite"/>
    </source>
</evidence>
<dbReference type="InterPro" id="IPR003323">
    <property type="entry name" value="OTU_dom"/>
</dbReference>
<dbReference type="Proteomes" id="UP000672032">
    <property type="component" value="Chromosome 2"/>
</dbReference>
<dbReference type="AlphaFoldDB" id="A0A8A3NZ77"/>
<evidence type="ECO:0000313" key="3">
    <source>
        <dbReference type="EMBL" id="QSZ30965.1"/>
    </source>
</evidence>
<accession>A0A8A3NZ77</accession>
<name>A0A8A3NZ77_9HELO</name>
<feature type="region of interest" description="Disordered" evidence="1">
    <location>
        <begin position="1"/>
        <end position="58"/>
    </location>
</feature>
<feature type="compositionally biased region" description="Basic and acidic residues" evidence="1">
    <location>
        <begin position="137"/>
        <end position="153"/>
    </location>
</feature>
<reference evidence="3" key="1">
    <citation type="submission" date="2020-10" db="EMBL/GenBank/DDBJ databases">
        <title>Genome Sequence of Monilinia vaccinii-corymbosi Sheds Light on Mummy Berry Disease Infection of Blueberry and Mating Type.</title>
        <authorList>
            <person name="Yow A.G."/>
            <person name="Zhang Y."/>
            <person name="Bansal K."/>
            <person name="Eacker S.M."/>
            <person name="Sullivan S."/>
            <person name="Liachko I."/>
            <person name="Cubeta M.A."/>
            <person name="Rollins J.A."/>
            <person name="Ashrafi H."/>
        </authorList>
    </citation>
    <scope>NUCLEOTIDE SEQUENCE</scope>
    <source>
        <strain evidence="3">RL-1</strain>
    </source>
</reference>
<feature type="domain" description="OTU" evidence="2">
    <location>
        <begin position="254"/>
        <end position="399"/>
    </location>
</feature>
<feature type="region of interest" description="Disordered" evidence="1">
    <location>
        <begin position="479"/>
        <end position="511"/>
    </location>
</feature>
<dbReference type="OrthoDB" id="3540583at2759"/>